<feature type="compositionally biased region" description="Basic and acidic residues" evidence="1">
    <location>
        <begin position="120"/>
        <end position="130"/>
    </location>
</feature>
<evidence type="ECO:0000256" key="1">
    <source>
        <dbReference type="SAM" id="MobiDB-lite"/>
    </source>
</evidence>
<feature type="region of interest" description="Disordered" evidence="1">
    <location>
        <begin position="22"/>
        <end position="41"/>
    </location>
</feature>
<evidence type="ECO:0000256" key="2">
    <source>
        <dbReference type="SAM" id="SignalP"/>
    </source>
</evidence>
<name>A0A023GCY0_AMBTT</name>
<dbReference type="EMBL" id="GBBM01004873">
    <property type="protein sequence ID" value="JAC30545.1"/>
    <property type="molecule type" value="mRNA"/>
</dbReference>
<keyword evidence="2" id="KW-0732">Signal</keyword>
<feature type="signal peptide" evidence="2">
    <location>
        <begin position="1"/>
        <end position="16"/>
    </location>
</feature>
<proteinExistence type="evidence at transcript level"/>
<dbReference type="AlphaFoldDB" id="A0A023GCY0"/>
<feature type="region of interest" description="Disordered" evidence="1">
    <location>
        <begin position="120"/>
        <end position="141"/>
    </location>
</feature>
<accession>A0A023GCY0</accession>
<dbReference type="Gene3D" id="1.10.150.440">
    <property type="match status" value="1"/>
</dbReference>
<feature type="compositionally biased region" description="Low complexity" evidence="1">
    <location>
        <begin position="131"/>
        <end position="141"/>
    </location>
</feature>
<reference evidence="3" key="1">
    <citation type="submission" date="2014-03" db="EMBL/GenBank/DDBJ databases">
        <title>The sialotranscriptome of Amblyomma triste, Amblyomma parvum and Amblyomma cajennense ticks, uncovered by 454-based RNA-seq.</title>
        <authorList>
            <person name="Garcia G.R."/>
            <person name="Gardinassi L.G."/>
            <person name="Ribeiro J.M."/>
            <person name="Anatriello E."/>
            <person name="Ferreira B.R."/>
            <person name="Moreira H.N."/>
            <person name="Mafra C."/>
            <person name="Olegario M.M."/>
            <person name="Szabo P.J."/>
            <person name="Miranda-Santos I.K."/>
            <person name="Maruyama S.R."/>
        </authorList>
    </citation>
    <scope>NUCLEOTIDE SEQUENCE</scope>
    <source>
        <strain evidence="3">Mato Grasso do Sul</strain>
        <tissue evidence="3">Salivary glands</tissue>
    </source>
</reference>
<feature type="chain" id="PRO_5001521911" evidence="2">
    <location>
        <begin position="17"/>
        <end position="141"/>
    </location>
</feature>
<evidence type="ECO:0000313" key="3">
    <source>
        <dbReference type="EMBL" id="JAC30545.1"/>
    </source>
</evidence>
<protein>
    <submittedName>
        <fullName evidence="3">Putative microplusin 1</fullName>
    </submittedName>
</protein>
<sequence length="141" mass="15741">MKAVILLAALCAIVYADHHEGHEGHEGHEDHHHGGHHDPHGSVCRLEDDVLRQVVTCVEGKVDEEVLGKLNRMRQQLECDSVFCGIKKFCQRDGTLENNRTDVFTTEQNQQLRQAFHDCRPAHTHSEESAHPAAEAAAPEA</sequence>
<organism evidence="3">
    <name type="scientific">Amblyomma triste</name>
    <name type="common">Neotropical tick</name>
    <dbReference type="NCBI Taxonomy" id="251400"/>
    <lineage>
        <taxon>Eukaryota</taxon>
        <taxon>Metazoa</taxon>
        <taxon>Ecdysozoa</taxon>
        <taxon>Arthropoda</taxon>
        <taxon>Chelicerata</taxon>
        <taxon>Arachnida</taxon>
        <taxon>Acari</taxon>
        <taxon>Parasitiformes</taxon>
        <taxon>Ixodida</taxon>
        <taxon>Ixodoidea</taxon>
        <taxon>Ixodidae</taxon>
        <taxon>Amblyomminae</taxon>
        <taxon>Amblyomma</taxon>
    </lineage>
</organism>